<gene>
    <name evidence="6" type="ORF">FXO26_11495</name>
</gene>
<accession>A0A5D3GCK0</accession>
<comment type="caution">
    <text evidence="6">The sequence shown here is derived from an EMBL/GenBank/DDBJ whole genome shotgun (WGS) entry which is preliminary data.</text>
</comment>
<reference evidence="6 7" key="2">
    <citation type="submission" date="2019-08" db="EMBL/GenBank/DDBJ databases">
        <authorList>
            <person name="Brilhante M."/>
            <person name="Perreten V."/>
        </authorList>
    </citation>
    <scope>NUCLEOTIDE SEQUENCE [LARGE SCALE GENOMIC DNA]</scope>
    <source>
        <strain evidence="6 7">MCP106</strain>
    </source>
</reference>
<reference evidence="6 7" key="1">
    <citation type="submission" date="2019-08" db="EMBL/GenBank/DDBJ databases">
        <title>Subclass B2 metallo-beta lactamase from Pseudomonas synxantha.</title>
        <authorList>
            <person name="Poirel L."/>
            <person name="Palmieri M."/>
            <person name="Masseron A."/>
            <person name="Perreten V."/>
            <person name="Nordman P."/>
        </authorList>
    </citation>
    <scope>NUCLEOTIDE SEQUENCE [LARGE SCALE GENOMIC DNA]</scope>
    <source>
        <strain evidence="6 7">MCP106</strain>
    </source>
</reference>
<dbReference type="PROSITE" id="PS01081">
    <property type="entry name" value="HTH_TETR_1"/>
    <property type="match status" value="1"/>
</dbReference>
<evidence type="ECO:0000313" key="7">
    <source>
        <dbReference type="Proteomes" id="UP000324029"/>
    </source>
</evidence>
<dbReference type="Proteomes" id="UP000324029">
    <property type="component" value="Unassembled WGS sequence"/>
</dbReference>
<dbReference type="Gene3D" id="1.10.10.60">
    <property type="entry name" value="Homeodomain-like"/>
    <property type="match status" value="1"/>
</dbReference>
<name>A0A5D3GCK0_9PSED</name>
<dbReference type="AlphaFoldDB" id="A0A5D3GCK0"/>
<feature type="domain" description="HTH tetR-type" evidence="5">
    <location>
        <begin position="52"/>
        <end position="112"/>
    </location>
</feature>
<dbReference type="Pfam" id="PF00440">
    <property type="entry name" value="TetR_N"/>
    <property type="match status" value="1"/>
</dbReference>
<dbReference type="InterPro" id="IPR023772">
    <property type="entry name" value="DNA-bd_HTH_TetR-type_CS"/>
</dbReference>
<dbReference type="GO" id="GO:0000976">
    <property type="term" value="F:transcription cis-regulatory region binding"/>
    <property type="evidence" value="ECO:0007669"/>
    <property type="project" value="TreeGrafter"/>
</dbReference>
<dbReference type="SUPFAM" id="SSF46689">
    <property type="entry name" value="Homeodomain-like"/>
    <property type="match status" value="1"/>
</dbReference>
<sequence>MKMQAALFGSLGCGPSRATIHSLGEERQLMEASTQQEVRGVRRGRPSLEEAERLVDDILDRASLLFMEQGFGVTSVEAIAQAAGISKRTFYTRFAGKAEVFEAVVLRYVRRNVRSQPMSAASDQPLEKRLYDMAIHLLEWILQPDVLGIYRMTIAEVQRFPQLAHMVAEYAVVDATRAFESTLRLHAKGQIDEEEITFVAGQFMQTVAAEPFHRAIQGLESPGLDDGKRERLRRAVKLFLQGFPGD</sequence>
<dbReference type="PRINTS" id="PR00455">
    <property type="entry name" value="HTHTETR"/>
</dbReference>
<keyword evidence="1" id="KW-0805">Transcription regulation</keyword>
<keyword evidence="3" id="KW-0804">Transcription</keyword>
<keyword evidence="2 4" id="KW-0238">DNA-binding</keyword>
<dbReference type="PANTHER" id="PTHR30055">
    <property type="entry name" value="HTH-TYPE TRANSCRIPTIONAL REGULATOR RUTR"/>
    <property type="match status" value="1"/>
</dbReference>
<evidence type="ECO:0000256" key="1">
    <source>
        <dbReference type="ARBA" id="ARBA00023015"/>
    </source>
</evidence>
<dbReference type="InterPro" id="IPR009057">
    <property type="entry name" value="Homeodomain-like_sf"/>
</dbReference>
<dbReference type="GO" id="GO:0003700">
    <property type="term" value="F:DNA-binding transcription factor activity"/>
    <property type="evidence" value="ECO:0007669"/>
    <property type="project" value="TreeGrafter"/>
</dbReference>
<evidence type="ECO:0000313" key="6">
    <source>
        <dbReference type="EMBL" id="TYK57880.1"/>
    </source>
</evidence>
<evidence type="ECO:0000256" key="3">
    <source>
        <dbReference type="ARBA" id="ARBA00023163"/>
    </source>
</evidence>
<evidence type="ECO:0000259" key="5">
    <source>
        <dbReference type="PROSITE" id="PS50977"/>
    </source>
</evidence>
<proteinExistence type="predicted"/>
<organism evidence="6 7">
    <name type="scientific">Pseudomonas synxantha</name>
    <dbReference type="NCBI Taxonomy" id="47883"/>
    <lineage>
        <taxon>Bacteria</taxon>
        <taxon>Pseudomonadati</taxon>
        <taxon>Pseudomonadota</taxon>
        <taxon>Gammaproteobacteria</taxon>
        <taxon>Pseudomonadales</taxon>
        <taxon>Pseudomonadaceae</taxon>
        <taxon>Pseudomonas</taxon>
    </lineage>
</organism>
<dbReference type="EMBL" id="VSRO01000005">
    <property type="protein sequence ID" value="TYK57880.1"/>
    <property type="molecule type" value="Genomic_DNA"/>
</dbReference>
<dbReference type="Gene3D" id="1.10.357.10">
    <property type="entry name" value="Tetracycline Repressor, domain 2"/>
    <property type="match status" value="1"/>
</dbReference>
<dbReference type="InterPro" id="IPR050109">
    <property type="entry name" value="HTH-type_TetR-like_transc_reg"/>
</dbReference>
<dbReference type="InterPro" id="IPR039536">
    <property type="entry name" value="TetR_C_Proteobacteria"/>
</dbReference>
<dbReference type="PANTHER" id="PTHR30055:SF234">
    <property type="entry name" value="HTH-TYPE TRANSCRIPTIONAL REGULATOR BETI"/>
    <property type="match status" value="1"/>
</dbReference>
<dbReference type="PROSITE" id="PS50977">
    <property type="entry name" value="HTH_TETR_2"/>
    <property type="match status" value="1"/>
</dbReference>
<protein>
    <submittedName>
        <fullName evidence="6">TetR/AcrR family transcriptional regulator</fullName>
    </submittedName>
</protein>
<dbReference type="InterPro" id="IPR001647">
    <property type="entry name" value="HTH_TetR"/>
</dbReference>
<evidence type="ECO:0000256" key="4">
    <source>
        <dbReference type="PROSITE-ProRule" id="PRU00335"/>
    </source>
</evidence>
<evidence type="ECO:0000256" key="2">
    <source>
        <dbReference type="ARBA" id="ARBA00023125"/>
    </source>
</evidence>
<dbReference type="Pfam" id="PF14246">
    <property type="entry name" value="TetR_C_7"/>
    <property type="match status" value="1"/>
</dbReference>
<feature type="DNA-binding region" description="H-T-H motif" evidence="4">
    <location>
        <begin position="75"/>
        <end position="94"/>
    </location>
</feature>